<dbReference type="InterPro" id="IPR036250">
    <property type="entry name" value="AcylCo_DH-like_C"/>
</dbReference>
<keyword evidence="4" id="KW-0274">FAD</keyword>
<proteinExistence type="inferred from homology"/>
<dbReference type="SUPFAM" id="SSF47203">
    <property type="entry name" value="Acyl-CoA dehydrogenase C-terminal domain-like"/>
    <property type="match status" value="1"/>
</dbReference>
<dbReference type="PANTHER" id="PTHR43884">
    <property type="entry name" value="ACYL-COA DEHYDROGENASE"/>
    <property type="match status" value="1"/>
</dbReference>
<dbReference type="InterPro" id="IPR037069">
    <property type="entry name" value="AcylCoA_DH/ox_N_sf"/>
</dbReference>
<keyword evidence="5" id="KW-0560">Oxidoreductase</keyword>
<evidence type="ECO:0000256" key="3">
    <source>
        <dbReference type="ARBA" id="ARBA00022630"/>
    </source>
</evidence>
<dbReference type="Gene3D" id="1.20.140.10">
    <property type="entry name" value="Butyryl-CoA Dehydrogenase, subunit A, domain 3"/>
    <property type="match status" value="1"/>
</dbReference>
<comment type="similarity">
    <text evidence="2">Belongs to the acyl-CoA dehydrogenase family.</text>
</comment>
<dbReference type="InterPro" id="IPR013786">
    <property type="entry name" value="AcylCoA_DH/ox_N"/>
</dbReference>
<protein>
    <submittedName>
        <fullName evidence="8">Acyl-CoA dehydrogenase</fullName>
    </submittedName>
</protein>
<sequence length="364" mass="37808">MSILYDEGQQAIATESRRVLDARMDKARLLKLLEETGSHDQPFWDTAVEQGWTALAIPEEFGGLGLGLVELGLVAQAAGAATSGAPFLTAGYGLSSALLQGGSDDLKSAWLPRLAAGEVTAAIAFAEGNAILPASPSVTYVDGKLTGTKPAVVGGAKADVALVWAKGPNGPVLAVAELAGAARNPLSSYDNTRLHADLAFSGTPATLVAEGAAAQALALDALARMAVVTAHEQVGGAEALLTIARDYAVTRKAFGQLIGAFQSIKHRISEMYGLVEIARANCIHAAASEGQSNFLIAAADARISATEAYDTNARDCMQIHGGIGVTWELGLHLHMRRARSLAAEQGNLLFWEDVLVNQLTGEAA</sequence>
<keyword evidence="3" id="KW-0285">Flavoprotein</keyword>
<dbReference type="Gene3D" id="1.10.540.10">
    <property type="entry name" value="Acyl-CoA dehydrogenase/oxidase, N-terminal domain"/>
    <property type="match status" value="1"/>
</dbReference>
<feature type="domain" description="Acyl-CoA dehydrogenase/oxidase C-terminal" evidence="6">
    <location>
        <begin position="217"/>
        <end position="346"/>
    </location>
</feature>
<comment type="caution">
    <text evidence="8">The sequence shown here is derived from an EMBL/GenBank/DDBJ whole genome shotgun (WGS) entry which is preliminary data.</text>
</comment>
<dbReference type="GO" id="GO:0050660">
    <property type="term" value="F:flavin adenine dinucleotide binding"/>
    <property type="evidence" value="ECO:0007669"/>
    <property type="project" value="InterPro"/>
</dbReference>
<dbReference type="OrthoDB" id="7328575at2"/>
<evidence type="ECO:0000313" key="8">
    <source>
        <dbReference type="EMBL" id="PKB25267.1"/>
    </source>
</evidence>
<comment type="cofactor">
    <cofactor evidence="1">
        <name>FAD</name>
        <dbReference type="ChEBI" id="CHEBI:57692"/>
    </cofactor>
</comment>
<reference evidence="8 9" key="1">
    <citation type="submission" date="2017-11" db="EMBL/GenBank/DDBJ databases">
        <title>Genomic Encyclopedia of Type Strains, Phase III (KMG-III): the genomes of soil and plant-associated and newly described type strains.</title>
        <authorList>
            <person name="Whitman W."/>
        </authorList>
    </citation>
    <scope>NUCLEOTIDE SEQUENCE [LARGE SCALE GENOMIC DNA]</scope>
    <source>
        <strain evidence="8 9">CGMCC 1.12274</strain>
    </source>
</reference>
<accession>A0A2N0I265</accession>
<dbReference type="GO" id="GO:0003995">
    <property type="term" value="F:acyl-CoA dehydrogenase activity"/>
    <property type="evidence" value="ECO:0007669"/>
    <property type="project" value="TreeGrafter"/>
</dbReference>
<feature type="domain" description="Acyl-CoA dehydrogenase/oxidase N-terminal" evidence="7">
    <location>
        <begin position="7"/>
        <end position="118"/>
    </location>
</feature>
<gene>
    <name evidence="8" type="ORF">B0I00_0460</name>
</gene>
<evidence type="ECO:0000256" key="1">
    <source>
        <dbReference type="ARBA" id="ARBA00001974"/>
    </source>
</evidence>
<dbReference type="RefSeq" id="WP_100865722.1">
    <property type="nucleotide sequence ID" value="NZ_PHUF01000002.1"/>
</dbReference>
<dbReference type="InterPro" id="IPR009100">
    <property type="entry name" value="AcylCoA_DH/oxidase_NM_dom_sf"/>
</dbReference>
<evidence type="ECO:0000256" key="4">
    <source>
        <dbReference type="ARBA" id="ARBA00022827"/>
    </source>
</evidence>
<dbReference type="Pfam" id="PF02771">
    <property type="entry name" value="Acyl-CoA_dh_N"/>
    <property type="match status" value="1"/>
</dbReference>
<keyword evidence="9" id="KW-1185">Reference proteome</keyword>
<evidence type="ECO:0000256" key="5">
    <source>
        <dbReference type="ARBA" id="ARBA00023002"/>
    </source>
</evidence>
<evidence type="ECO:0000256" key="2">
    <source>
        <dbReference type="ARBA" id="ARBA00009347"/>
    </source>
</evidence>
<dbReference type="Pfam" id="PF00441">
    <property type="entry name" value="Acyl-CoA_dh_1"/>
    <property type="match status" value="1"/>
</dbReference>
<dbReference type="Proteomes" id="UP000232587">
    <property type="component" value="Unassembled WGS sequence"/>
</dbReference>
<evidence type="ECO:0000313" key="9">
    <source>
        <dbReference type="Proteomes" id="UP000232587"/>
    </source>
</evidence>
<organism evidence="8 9">
    <name type="scientific">Novosphingobium kunmingense</name>
    <dbReference type="NCBI Taxonomy" id="1211806"/>
    <lineage>
        <taxon>Bacteria</taxon>
        <taxon>Pseudomonadati</taxon>
        <taxon>Pseudomonadota</taxon>
        <taxon>Alphaproteobacteria</taxon>
        <taxon>Sphingomonadales</taxon>
        <taxon>Sphingomonadaceae</taxon>
        <taxon>Novosphingobium</taxon>
    </lineage>
</organism>
<dbReference type="InterPro" id="IPR009075">
    <property type="entry name" value="AcylCo_DH/oxidase_C"/>
</dbReference>
<dbReference type="PANTHER" id="PTHR43884:SF20">
    <property type="entry name" value="ACYL-COA DEHYDROGENASE FADE28"/>
    <property type="match status" value="1"/>
</dbReference>
<dbReference type="SUPFAM" id="SSF56645">
    <property type="entry name" value="Acyl-CoA dehydrogenase NM domain-like"/>
    <property type="match status" value="1"/>
</dbReference>
<dbReference type="EMBL" id="PHUF01000002">
    <property type="protein sequence ID" value="PKB25267.1"/>
    <property type="molecule type" value="Genomic_DNA"/>
</dbReference>
<evidence type="ECO:0000259" key="6">
    <source>
        <dbReference type="Pfam" id="PF00441"/>
    </source>
</evidence>
<dbReference type="AlphaFoldDB" id="A0A2N0I265"/>
<evidence type="ECO:0000259" key="7">
    <source>
        <dbReference type="Pfam" id="PF02771"/>
    </source>
</evidence>
<name>A0A2N0I265_9SPHN</name>